<reference evidence="1 2" key="1">
    <citation type="submission" date="2020-04" db="EMBL/GenBank/DDBJ databases">
        <title>MicrobeNet Type strains.</title>
        <authorList>
            <person name="Nicholson A.C."/>
        </authorList>
    </citation>
    <scope>NUCLEOTIDE SEQUENCE [LARGE SCALE GENOMIC DNA]</scope>
    <source>
        <strain evidence="1 2">ATCC BAA-14</strain>
    </source>
</reference>
<evidence type="ECO:0000313" key="1">
    <source>
        <dbReference type="EMBL" id="NKY01812.1"/>
    </source>
</evidence>
<dbReference type="AlphaFoldDB" id="A0A846WJD0"/>
<organism evidence="1 2">
    <name type="scientific">Gordonia polyisoprenivorans</name>
    <dbReference type="NCBI Taxonomy" id="84595"/>
    <lineage>
        <taxon>Bacteria</taxon>
        <taxon>Bacillati</taxon>
        <taxon>Actinomycetota</taxon>
        <taxon>Actinomycetes</taxon>
        <taxon>Mycobacteriales</taxon>
        <taxon>Gordoniaceae</taxon>
        <taxon>Gordonia</taxon>
    </lineage>
</organism>
<proteinExistence type="predicted"/>
<name>A0A846WJD0_9ACTN</name>
<dbReference type="Proteomes" id="UP000563898">
    <property type="component" value="Unassembled WGS sequence"/>
</dbReference>
<dbReference type="RefSeq" id="WP_006371829.1">
    <property type="nucleotide sequence ID" value="NZ_JAAXPC010000004.1"/>
</dbReference>
<sequence>MEEKRDVVADLLNTTFMPTDAGEYTDGIMAILRRIPDGWGRAVRVSRGWYPIIVDLDTRLATIDPEYKVWQVKQKYGGLRYYIESSNWEDGELEDRLNDLVETAEDLSYRTCEWCGTQDSTVDARHLNAWIATLCDSCTATA</sequence>
<dbReference type="EMBL" id="JAAXPC010000004">
    <property type="protein sequence ID" value="NKY01812.1"/>
    <property type="molecule type" value="Genomic_DNA"/>
</dbReference>
<gene>
    <name evidence="1" type="ORF">HGA05_09530</name>
</gene>
<accession>A0A846WJD0</accession>
<evidence type="ECO:0000313" key="2">
    <source>
        <dbReference type="Proteomes" id="UP000563898"/>
    </source>
</evidence>
<comment type="caution">
    <text evidence="1">The sequence shown here is derived from an EMBL/GenBank/DDBJ whole genome shotgun (WGS) entry which is preliminary data.</text>
</comment>
<protein>
    <submittedName>
        <fullName evidence="1">Uncharacterized protein</fullName>
    </submittedName>
</protein>